<evidence type="ECO:0000313" key="3">
    <source>
        <dbReference type="EMBL" id="GIE06731.1"/>
    </source>
</evidence>
<comment type="caution">
    <text evidence="3">The sequence shown here is derived from an EMBL/GenBank/DDBJ whole genome shotgun (WGS) entry which is preliminary data.</text>
</comment>
<keyword evidence="4" id="KW-1185">Reference proteome</keyword>
<dbReference type="CDD" id="cd01949">
    <property type="entry name" value="GGDEF"/>
    <property type="match status" value="1"/>
</dbReference>
<evidence type="ECO:0000313" key="4">
    <source>
        <dbReference type="Proteomes" id="UP000637628"/>
    </source>
</evidence>
<protein>
    <submittedName>
        <fullName evidence="3">Uncharacterized protein</fullName>
    </submittedName>
</protein>
<dbReference type="InterPro" id="IPR043128">
    <property type="entry name" value="Rev_trsase/Diguanyl_cyclase"/>
</dbReference>
<dbReference type="InterPro" id="IPR001633">
    <property type="entry name" value="EAL_dom"/>
</dbReference>
<dbReference type="Pfam" id="PF00990">
    <property type="entry name" value="GGDEF"/>
    <property type="match status" value="1"/>
</dbReference>
<dbReference type="PANTHER" id="PTHR44757:SF2">
    <property type="entry name" value="BIOFILM ARCHITECTURE MAINTENANCE PROTEIN MBAA"/>
    <property type="match status" value="1"/>
</dbReference>
<dbReference type="RefSeq" id="WP_239133071.1">
    <property type="nucleotide sequence ID" value="NZ_BAAATX010000019.1"/>
</dbReference>
<dbReference type="Pfam" id="PF00563">
    <property type="entry name" value="EAL"/>
    <property type="match status" value="1"/>
</dbReference>
<sequence length="574" mass="61560">MSDAPVLGDLATPVTVIDADTGVGEIEALIRADPESLGLVADDQGILHVLDRAYLESVLAGRLGYGRALLFRRPARYLLRRPALVLPAATAWVDAARAVLERPNSAKANPVVVRFDDGRLGIAPVGPLVEHLSRRYETLAQQDILTGLGNRRRLTEVAGALLAGTGRQLALLLLDLDRFKEINDELGHTRGDELLRQVAAVLAAEPGFDSVFRLGGDEFVLLADDSEHLEETGRSLLHAIQGPFTVAGVPITVEASIGIARTTTGRRDLGDLLAGADTAMYAAKQHRTAVELWRPELAASTDLRLQAELRTAIDQGQLVLHYQPLVDARTGAVVSLEALVRWDHPRHGLLGPAAFLPGAERSEVIQALTDRVLTDAVAQAARWHRAGWPVPVAVNLPAPVLAQDRIVDVIAGLLDEHRLPAWALIVEITESAVMTRPDRSADHLRKIRELGVRVAMDDFGTGYTSLALLTQLPLDELKLDQAFVHGIHHARERAIVEAVAAMAKGLHLTLVAEGVEDQETADILTAAGFDVLQGYHFGRPVSPDQLAGPVDGHLGVGAGGGVESVDQQPQAVGQ</sequence>
<dbReference type="PROSITE" id="PS50887">
    <property type="entry name" value="GGDEF"/>
    <property type="match status" value="1"/>
</dbReference>
<accession>A0ABQ3ZA72</accession>
<evidence type="ECO:0000259" key="1">
    <source>
        <dbReference type="PROSITE" id="PS50883"/>
    </source>
</evidence>
<feature type="domain" description="GGDEF" evidence="2">
    <location>
        <begin position="167"/>
        <end position="295"/>
    </location>
</feature>
<dbReference type="SMART" id="SM00052">
    <property type="entry name" value="EAL"/>
    <property type="match status" value="1"/>
</dbReference>
<dbReference type="PANTHER" id="PTHR44757">
    <property type="entry name" value="DIGUANYLATE CYCLASE DGCP"/>
    <property type="match status" value="1"/>
</dbReference>
<dbReference type="Gene3D" id="3.30.70.270">
    <property type="match status" value="1"/>
</dbReference>
<dbReference type="InterPro" id="IPR052155">
    <property type="entry name" value="Biofilm_reg_signaling"/>
</dbReference>
<dbReference type="SUPFAM" id="SSF141868">
    <property type="entry name" value="EAL domain-like"/>
    <property type="match status" value="1"/>
</dbReference>
<gene>
    <name evidence="3" type="ORF">Adu01nite_80810</name>
</gene>
<dbReference type="CDD" id="cd01948">
    <property type="entry name" value="EAL"/>
    <property type="match status" value="1"/>
</dbReference>
<feature type="domain" description="EAL" evidence="1">
    <location>
        <begin position="302"/>
        <end position="554"/>
    </location>
</feature>
<proteinExistence type="predicted"/>
<dbReference type="InterPro" id="IPR000160">
    <property type="entry name" value="GGDEF_dom"/>
</dbReference>
<dbReference type="EMBL" id="BOML01000066">
    <property type="protein sequence ID" value="GIE06731.1"/>
    <property type="molecule type" value="Genomic_DNA"/>
</dbReference>
<evidence type="ECO:0000259" key="2">
    <source>
        <dbReference type="PROSITE" id="PS50887"/>
    </source>
</evidence>
<dbReference type="NCBIfam" id="TIGR00254">
    <property type="entry name" value="GGDEF"/>
    <property type="match status" value="1"/>
</dbReference>
<name>A0ABQ3ZA72_9ACTN</name>
<dbReference type="PROSITE" id="PS50883">
    <property type="entry name" value="EAL"/>
    <property type="match status" value="1"/>
</dbReference>
<dbReference type="Gene3D" id="3.20.20.450">
    <property type="entry name" value="EAL domain"/>
    <property type="match status" value="1"/>
</dbReference>
<dbReference type="InterPro" id="IPR035919">
    <property type="entry name" value="EAL_sf"/>
</dbReference>
<dbReference type="SUPFAM" id="SSF55073">
    <property type="entry name" value="Nucleotide cyclase"/>
    <property type="match status" value="1"/>
</dbReference>
<organism evidence="3 4">
    <name type="scientific">Paractinoplanes durhamensis</name>
    <dbReference type="NCBI Taxonomy" id="113563"/>
    <lineage>
        <taxon>Bacteria</taxon>
        <taxon>Bacillati</taxon>
        <taxon>Actinomycetota</taxon>
        <taxon>Actinomycetes</taxon>
        <taxon>Micromonosporales</taxon>
        <taxon>Micromonosporaceae</taxon>
        <taxon>Paractinoplanes</taxon>
    </lineage>
</organism>
<dbReference type="InterPro" id="IPR029787">
    <property type="entry name" value="Nucleotide_cyclase"/>
</dbReference>
<reference evidence="3 4" key="1">
    <citation type="submission" date="2021-01" db="EMBL/GenBank/DDBJ databases">
        <title>Whole genome shotgun sequence of Actinoplanes durhamensis NBRC 14914.</title>
        <authorList>
            <person name="Komaki H."/>
            <person name="Tamura T."/>
        </authorList>
    </citation>
    <scope>NUCLEOTIDE SEQUENCE [LARGE SCALE GENOMIC DNA]</scope>
    <source>
        <strain evidence="3 4">NBRC 14914</strain>
    </source>
</reference>
<dbReference type="Proteomes" id="UP000637628">
    <property type="component" value="Unassembled WGS sequence"/>
</dbReference>
<dbReference type="SMART" id="SM00267">
    <property type="entry name" value="GGDEF"/>
    <property type="match status" value="1"/>
</dbReference>